<evidence type="ECO:0000256" key="3">
    <source>
        <dbReference type="ARBA" id="ARBA00024247"/>
    </source>
</evidence>
<comment type="similarity">
    <text evidence="2">Belongs to the MoaD family.</text>
</comment>
<dbReference type="InterPro" id="IPR044672">
    <property type="entry name" value="MOCS2A"/>
</dbReference>
<dbReference type="GO" id="GO:0006777">
    <property type="term" value="P:Mo-molybdopterin cofactor biosynthetic process"/>
    <property type="evidence" value="ECO:0007669"/>
    <property type="project" value="InterPro"/>
</dbReference>
<dbReference type="GO" id="GO:1990133">
    <property type="term" value="C:molybdopterin adenylyltransferase complex"/>
    <property type="evidence" value="ECO:0007669"/>
    <property type="project" value="TreeGrafter"/>
</dbReference>
<dbReference type="GO" id="GO:0000166">
    <property type="term" value="F:nucleotide binding"/>
    <property type="evidence" value="ECO:0007669"/>
    <property type="project" value="UniProtKB-KW"/>
</dbReference>
<dbReference type="OrthoDB" id="9801945at2"/>
<dbReference type="Gene3D" id="3.10.20.30">
    <property type="match status" value="1"/>
</dbReference>
<reference evidence="4 5" key="1">
    <citation type="submission" date="2019-04" db="EMBL/GenBank/DDBJ databases">
        <title>Thalassotalea guangxiensis sp. nov., isolated from sediment of the coastal wetland.</title>
        <authorList>
            <person name="Zheng S."/>
            <person name="Zhang D."/>
        </authorList>
    </citation>
    <scope>NUCLEOTIDE SEQUENCE [LARGE SCALE GENOMIC DNA]</scope>
    <source>
        <strain evidence="4 5">ZS-4</strain>
    </source>
</reference>
<sequence length="90" mass="9825">MATGAAKQDIRVLFFAQFREQLGCDQLALASTDVTDIASIKHTLAKRGDMWQQVFTNSSLLVAVNQQMVQDNIVIKPGDEIAFFPPVTGG</sequence>
<gene>
    <name evidence="4" type="primary">moaD</name>
    <name evidence="4" type="ORF">E8M12_00970</name>
</gene>
<dbReference type="NCBIfam" id="TIGR01682">
    <property type="entry name" value="moaD"/>
    <property type="match status" value="1"/>
</dbReference>
<organism evidence="4 5">
    <name type="scientific">Thalassotalea mangrovi</name>
    <dbReference type="NCBI Taxonomy" id="2572245"/>
    <lineage>
        <taxon>Bacteria</taxon>
        <taxon>Pseudomonadati</taxon>
        <taxon>Pseudomonadota</taxon>
        <taxon>Gammaproteobacteria</taxon>
        <taxon>Alteromonadales</taxon>
        <taxon>Colwelliaceae</taxon>
        <taxon>Thalassotalea</taxon>
    </lineage>
</organism>
<keyword evidence="1" id="KW-0547">Nucleotide-binding</keyword>
<dbReference type="Proteomes" id="UP000307999">
    <property type="component" value="Unassembled WGS sequence"/>
</dbReference>
<name>A0A4V5NWM3_9GAMM</name>
<protein>
    <recommendedName>
        <fullName evidence="3">Molybdopterin synthase sulfur carrier subunit</fullName>
    </recommendedName>
</protein>
<evidence type="ECO:0000313" key="4">
    <source>
        <dbReference type="EMBL" id="TKB47392.1"/>
    </source>
</evidence>
<accession>A0A4V5NWM3</accession>
<dbReference type="CDD" id="cd00754">
    <property type="entry name" value="Ubl_MoaD"/>
    <property type="match status" value="1"/>
</dbReference>
<proteinExistence type="inferred from homology"/>
<dbReference type="InterPro" id="IPR016155">
    <property type="entry name" value="Mopterin_synth/thiamin_S_b"/>
</dbReference>
<dbReference type="SUPFAM" id="SSF54285">
    <property type="entry name" value="MoaD/ThiS"/>
    <property type="match status" value="1"/>
</dbReference>
<dbReference type="InterPro" id="IPR012675">
    <property type="entry name" value="Beta-grasp_dom_sf"/>
</dbReference>
<comment type="caution">
    <text evidence="4">The sequence shown here is derived from an EMBL/GenBank/DDBJ whole genome shotgun (WGS) entry which is preliminary data.</text>
</comment>
<evidence type="ECO:0000313" key="5">
    <source>
        <dbReference type="Proteomes" id="UP000307999"/>
    </source>
</evidence>
<dbReference type="InterPro" id="IPR003749">
    <property type="entry name" value="ThiS/MoaD-like"/>
</dbReference>
<evidence type="ECO:0000256" key="1">
    <source>
        <dbReference type="ARBA" id="ARBA00022741"/>
    </source>
</evidence>
<dbReference type="AlphaFoldDB" id="A0A4V5NWM3"/>
<keyword evidence="5" id="KW-1185">Reference proteome</keyword>
<dbReference type="PANTHER" id="PTHR33359:SF1">
    <property type="entry name" value="MOLYBDOPTERIN SYNTHASE SULFUR CARRIER SUBUNIT"/>
    <property type="match status" value="1"/>
</dbReference>
<dbReference type="PANTHER" id="PTHR33359">
    <property type="entry name" value="MOLYBDOPTERIN SYNTHASE SULFUR CARRIER SUBUNIT"/>
    <property type="match status" value="1"/>
</dbReference>
<dbReference type="Pfam" id="PF02597">
    <property type="entry name" value="ThiS"/>
    <property type="match status" value="1"/>
</dbReference>
<evidence type="ECO:0000256" key="2">
    <source>
        <dbReference type="ARBA" id="ARBA00024200"/>
    </source>
</evidence>
<dbReference type="EMBL" id="SWDB01000003">
    <property type="protein sequence ID" value="TKB47392.1"/>
    <property type="molecule type" value="Genomic_DNA"/>
</dbReference>
<dbReference type="RefSeq" id="WP_136734203.1">
    <property type="nucleotide sequence ID" value="NZ_SWDB01000003.1"/>
</dbReference>
<dbReference type="UniPathway" id="UPA00344"/>